<dbReference type="InterPro" id="IPR000916">
    <property type="entry name" value="Bet_v_I/MLP"/>
</dbReference>
<keyword evidence="3" id="KW-1185">Reference proteome</keyword>
<dbReference type="SUPFAM" id="SSF55961">
    <property type="entry name" value="Bet v1-like"/>
    <property type="match status" value="5"/>
</dbReference>
<dbReference type="Proteomes" id="UP000824890">
    <property type="component" value="Unassembled WGS sequence"/>
</dbReference>
<proteinExistence type="predicted"/>
<evidence type="ECO:0000313" key="2">
    <source>
        <dbReference type="EMBL" id="KAH0919911.1"/>
    </source>
</evidence>
<accession>A0ABQ8CUJ0</accession>
<feature type="domain" description="Bet v I/Major latex protein" evidence="1">
    <location>
        <begin position="294"/>
        <end position="406"/>
    </location>
</feature>
<name>A0ABQ8CUJ0_BRANA</name>
<feature type="domain" description="Bet v I/Major latex protein" evidence="1">
    <location>
        <begin position="10"/>
        <end position="161"/>
    </location>
</feature>
<dbReference type="InterPro" id="IPR051761">
    <property type="entry name" value="MLP-like_ligand-binding"/>
</dbReference>
<organism evidence="2 3">
    <name type="scientific">Brassica napus</name>
    <name type="common">Rape</name>
    <dbReference type="NCBI Taxonomy" id="3708"/>
    <lineage>
        <taxon>Eukaryota</taxon>
        <taxon>Viridiplantae</taxon>
        <taxon>Streptophyta</taxon>
        <taxon>Embryophyta</taxon>
        <taxon>Tracheophyta</taxon>
        <taxon>Spermatophyta</taxon>
        <taxon>Magnoliopsida</taxon>
        <taxon>eudicotyledons</taxon>
        <taxon>Gunneridae</taxon>
        <taxon>Pentapetalae</taxon>
        <taxon>rosids</taxon>
        <taxon>malvids</taxon>
        <taxon>Brassicales</taxon>
        <taxon>Brassicaceae</taxon>
        <taxon>Brassiceae</taxon>
        <taxon>Brassica</taxon>
    </lineage>
</organism>
<comment type="caution">
    <text evidence="2">The sequence shown here is derived from an EMBL/GenBank/DDBJ whole genome shotgun (WGS) entry which is preliminary data.</text>
</comment>
<protein>
    <recommendedName>
        <fullName evidence="1">Bet v I/Major latex protein domain-containing protein</fullName>
    </recommendedName>
</protein>
<evidence type="ECO:0000259" key="1">
    <source>
        <dbReference type="SMART" id="SM01037"/>
    </source>
</evidence>
<dbReference type="CDD" id="cd07816">
    <property type="entry name" value="Bet_v1-like"/>
    <property type="match status" value="2"/>
</dbReference>
<dbReference type="Pfam" id="PF00407">
    <property type="entry name" value="Bet_v_1"/>
    <property type="match status" value="5"/>
</dbReference>
<dbReference type="EMBL" id="JAGKQM010000007">
    <property type="protein sequence ID" value="KAH0919911.1"/>
    <property type="molecule type" value="Genomic_DNA"/>
</dbReference>
<dbReference type="SMART" id="SM01037">
    <property type="entry name" value="Bet_v_1"/>
    <property type="match status" value="5"/>
</dbReference>
<feature type="domain" description="Bet v I/Major latex protein" evidence="1">
    <location>
        <begin position="176"/>
        <end position="292"/>
    </location>
</feature>
<gene>
    <name evidence="2" type="ORF">HID58_027571</name>
</gene>
<evidence type="ECO:0000313" key="3">
    <source>
        <dbReference type="Proteomes" id="UP000824890"/>
    </source>
</evidence>
<reference evidence="2 3" key="1">
    <citation type="submission" date="2021-05" db="EMBL/GenBank/DDBJ databases">
        <title>Genome Assembly of Synthetic Allotetraploid Brassica napus Reveals Homoeologous Exchanges between Subgenomes.</title>
        <authorList>
            <person name="Davis J.T."/>
        </authorList>
    </citation>
    <scope>NUCLEOTIDE SEQUENCE [LARGE SCALE GENOMIC DNA]</scope>
    <source>
        <strain evidence="3">cv. Da-Ae</strain>
        <tissue evidence="2">Seedling</tissue>
    </source>
</reference>
<dbReference type="InterPro" id="IPR023393">
    <property type="entry name" value="START-like_dom_sf"/>
</dbReference>
<sequence length="689" mass="77976">MTKIMAEATSLVGKLEADVEIKASAGKFHDMFAGRQGEWLKATPGKIKSCELLEGDWGKLGSVVIWNYVHDGEAAMTKKRVEAVDPEKNLIKFRVIEGDMMKDFKSFVSTIQVIPKLGEPGSVVKWHMEYEKIIVDAGHPETILQLAVEISKDIDEYLLAEDKQKSWQKRLIWWESLRQMSRTVSYRKATGEKSVQWSSGATLLANGVAIVCKDRVEEVEPEKNLITFRVIESDLLKMYKSFVSTIQVTPKHGGPGGIVHWDLEYEKVSEEVDHPESHLQLSVEVSRMAEEASSLVGIIETTVEIKSSPEKLHGIWGGKSNEREDRVNRPGEQYGHIQGVREGDVMNEYKSFVITLQVTPKEGEPGSVVHWHFEYEKINEEVAHPETLLQFAVETHLQIIERSRMAEEASSLVGIIETTVEVKSTPEKLHDMLVGKKHHIPNGEARVMKERIESIDPENNRATYRVLEGDLMNEYKSFVVTFQVTPKEGEPGSVLHWHFEYEKINEEVAHPETLLQFAVEVEATNKQAEEEVKTTETSSLLGMVEAYVEIKASAEKFHHMFTAKPHHVSKATFRTVNCTREIGANPALSSSGTTFMANGEAKVAKERIEEVDPEKNLIAFRVIEGDLMKEYKSFLATIQVTPKHGGTGSIVHWHFEYEKISEEVAHPETLLQLWVEMSKEIDEHLLSEE</sequence>
<dbReference type="PANTHER" id="PTHR31907">
    <property type="entry name" value="MLP-LIKE PROTEIN 423"/>
    <property type="match status" value="1"/>
</dbReference>
<feature type="domain" description="Bet v I/Major latex protein" evidence="1">
    <location>
        <begin position="539"/>
        <end position="688"/>
    </location>
</feature>
<feature type="domain" description="Bet v I/Major latex protein" evidence="1">
    <location>
        <begin position="411"/>
        <end position="535"/>
    </location>
</feature>
<dbReference type="Gene3D" id="3.30.530.20">
    <property type="match status" value="5"/>
</dbReference>